<dbReference type="EMBL" id="CP048751">
    <property type="protein sequence ID" value="QIH71664.1"/>
    <property type="molecule type" value="Genomic_DNA"/>
</dbReference>
<gene>
    <name evidence="8" type="primary">intS</name>
    <name evidence="8" type="ORF">BREV_BREV_00807</name>
    <name evidence="7" type="ORF">GYM46_00905</name>
</gene>
<evidence type="ECO:0000313" key="9">
    <source>
        <dbReference type="Proteomes" id="UP000289220"/>
    </source>
</evidence>
<dbReference type="InterPro" id="IPR038488">
    <property type="entry name" value="Integrase_DNA-bd_sf"/>
</dbReference>
<evidence type="ECO:0000256" key="2">
    <source>
        <dbReference type="ARBA" id="ARBA00022908"/>
    </source>
</evidence>
<keyword evidence="2" id="KW-0229">DNA integration</keyword>
<dbReference type="Gene3D" id="3.30.160.390">
    <property type="entry name" value="Integrase, DNA-binding domain"/>
    <property type="match status" value="1"/>
</dbReference>
<dbReference type="AlphaFoldDB" id="A0A6G7EDY8"/>
<feature type="domain" description="Core-binding (CB)" evidence="6">
    <location>
        <begin position="101"/>
        <end position="182"/>
    </location>
</feature>
<dbReference type="Proteomes" id="UP000289220">
    <property type="component" value="Unassembled WGS sequence"/>
</dbReference>
<dbReference type="KEGG" id="bmed:GYM46_00905"/>
<evidence type="ECO:0000313" key="8">
    <source>
        <dbReference type="EMBL" id="VDC48679.1"/>
    </source>
</evidence>
<dbReference type="Proteomes" id="UP000501325">
    <property type="component" value="Chromosome"/>
</dbReference>
<proteinExistence type="inferred from homology"/>
<organism evidence="8 9">
    <name type="scientific">Brevundimonas mediterranea</name>
    <dbReference type="NCBI Taxonomy" id="74329"/>
    <lineage>
        <taxon>Bacteria</taxon>
        <taxon>Pseudomonadati</taxon>
        <taxon>Pseudomonadota</taxon>
        <taxon>Alphaproteobacteria</taxon>
        <taxon>Caulobacterales</taxon>
        <taxon>Caulobacteraceae</taxon>
        <taxon>Brevundimonas</taxon>
    </lineage>
</organism>
<evidence type="ECO:0000259" key="6">
    <source>
        <dbReference type="PROSITE" id="PS51900"/>
    </source>
</evidence>
<dbReference type="PROSITE" id="PS51900">
    <property type="entry name" value="CB"/>
    <property type="match status" value="1"/>
</dbReference>
<dbReference type="RefSeq" id="WP_081836069.1">
    <property type="nucleotide sequence ID" value="NZ_CP048751.1"/>
</dbReference>
<protein>
    <submittedName>
        <fullName evidence="7">DUF4102 domain-containing protein</fullName>
    </submittedName>
    <submittedName>
        <fullName evidence="8">Prophage integrase IntS</fullName>
    </submittedName>
</protein>
<dbReference type="InterPro" id="IPR025166">
    <property type="entry name" value="Integrase_DNA_bind_dom"/>
</dbReference>
<dbReference type="GO" id="GO:0003677">
    <property type="term" value="F:DNA binding"/>
    <property type="evidence" value="ECO:0007669"/>
    <property type="project" value="UniProtKB-UniRule"/>
</dbReference>
<feature type="region of interest" description="Disordered" evidence="5">
    <location>
        <begin position="234"/>
        <end position="267"/>
    </location>
</feature>
<dbReference type="InterPro" id="IPR010998">
    <property type="entry name" value="Integrase_recombinase_N"/>
</dbReference>
<evidence type="ECO:0000313" key="7">
    <source>
        <dbReference type="EMBL" id="QIH71664.1"/>
    </source>
</evidence>
<keyword evidence="3 4" id="KW-0238">DNA-binding</keyword>
<dbReference type="InterPro" id="IPR053876">
    <property type="entry name" value="Phage_int_M"/>
</dbReference>
<sequence>MRALHRLSALKASRIKEPGLHADGGGLYLQVGRGDARSWIFRYSADGRERQMGLGPAHTVGLAEARDMALELRKLRLKGVDPIEARKAEQEACRRQRASAVTFSQAVSEYIRLNRAGWRNDKHAAQWTSTLKTYAEPVIGSRPVASIDANDILRVLEPIWIDKAETASRVRGRIEAVLDWSTVRGQRSGENPARWRGHLELLLPAKSKVRKVAHHAAIDRAELPKFMALLSKQPGTGAHALSAPPPNRGRWIESRGEPHPPSGRAAP</sequence>
<accession>A0A6G7EDY8</accession>
<evidence type="ECO:0000256" key="4">
    <source>
        <dbReference type="PROSITE-ProRule" id="PRU01248"/>
    </source>
</evidence>
<dbReference type="GO" id="GO:0015074">
    <property type="term" value="P:DNA integration"/>
    <property type="evidence" value="ECO:0007669"/>
    <property type="project" value="UniProtKB-KW"/>
</dbReference>
<evidence type="ECO:0000256" key="3">
    <source>
        <dbReference type="ARBA" id="ARBA00023125"/>
    </source>
</evidence>
<dbReference type="InterPro" id="IPR044068">
    <property type="entry name" value="CB"/>
</dbReference>
<dbReference type="SUPFAM" id="SSF56349">
    <property type="entry name" value="DNA breaking-rejoining enzymes"/>
    <property type="match status" value="1"/>
</dbReference>
<dbReference type="PANTHER" id="PTHR30629:SF2">
    <property type="entry name" value="PROPHAGE INTEGRASE INTS-RELATED"/>
    <property type="match status" value="1"/>
</dbReference>
<name>A0A6G7EDY8_9CAUL</name>
<evidence type="ECO:0000313" key="10">
    <source>
        <dbReference type="Proteomes" id="UP000501325"/>
    </source>
</evidence>
<evidence type="ECO:0000256" key="5">
    <source>
        <dbReference type="SAM" id="MobiDB-lite"/>
    </source>
</evidence>
<evidence type="ECO:0000256" key="1">
    <source>
        <dbReference type="ARBA" id="ARBA00008857"/>
    </source>
</evidence>
<dbReference type="InterPro" id="IPR011010">
    <property type="entry name" value="DNA_brk_join_enz"/>
</dbReference>
<comment type="similarity">
    <text evidence="1">Belongs to the 'phage' integrase family.</text>
</comment>
<dbReference type="EMBL" id="UXHF01000010">
    <property type="protein sequence ID" value="VDC48679.1"/>
    <property type="molecule type" value="Genomic_DNA"/>
</dbReference>
<dbReference type="PANTHER" id="PTHR30629">
    <property type="entry name" value="PROPHAGE INTEGRASE"/>
    <property type="match status" value="1"/>
</dbReference>
<dbReference type="Pfam" id="PF13356">
    <property type="entry name" value="Arm-DNA-bind_3"/>
    <property type="match status" value="1"/>
</dbReference>
<keyword evidence="9" id="KW-1185">Reference proteome</keyword>
<reference evidence="8 9" key="1">
    <citation type="submission" date="2018-11" db="EMBL/GenBank/DDBJ databases">
        <authorList>
            <person name="Peiro R."/>
            <person name="Begona"/>
            <person name="Cbmso G."/>
            <person name="Lopez M."/>
            <person name="Gonzalez S."/>
            <person name="Sacristan E."/>
            <person name="Castillo E."/>
        </authorList>
    </citation>
    <scope>NUCLEOTIDE SEQUENCE [LARGE SCALE GENOMIC DNA]</scope>
    <source>
        <strain evidence="8">Brev_genome</strain>
    </source>
</reference>
<reference evidence="7 10" key="2">
    <citation type="submission" date="2020-01" db="EMBL/GenBank/DDBJ databases">
        <authorList>
            <person name="Wang S."/>
        </authorList>
    </citation>
    <scope>NUCLEOTIDE SEQUENCE [LARGE SCALE GENOMIC DNA]</scope>
    <source>
        <strain evidence="7 10">D151-2-6</strain>
    </source>
</reference>
<dbReference type="InterPro" id="IPR050808">
    <property type="entry name" value="Phage_Integrase"/>
</dbReference>
<dbReference type="Gene3D" id="1.10.150.130">
    <property type="match status" value="1"/>
</dbReference>
<dbReference type="Pfam" id="PF22022">
    <property type="entry name" value="Phage_int_M"/>
    <property type="match status" value="1"/>
</dbReference>